<proteinExistence type="predicted"/>
<dbReference type="PANTHER" id="PTHR31527">
    <property type="entry name" value="RE64534P"/>
    <property type="match status" value="1"/>
</dbReference>
<dbReference type="AlphaFoldDB" id="A0A1D8K5U6"/>
<reference evidence="2 3" key="1">
    <citation type="submission" date="2016-09" db="EMBL/GenBank/DDBJ databases">
        <title>Acidihalobacter prosperus V6 (DSM14174).</title>
        <authorList>
            <person name="Khaleque H.N."/>
            <person name="Ramsay J.P."/>
            <person name="Murphy R.J.T."/>
            <person name="Kaksonen A.H."/>
            <person name="Boxall N.J."/>
            <person name="Watkin E.L.J."/>
        </authorList>
    </citation>
    <scope>NUCLEOTIDE SEQUENCE [LARGE SCALE GENOMIC DNA]</scope>
    <source>
        <strain evidence="2 3">V6</strain>
    </source>
</reference>
<name>A0A1D8K5U6_9GAMM</name>
<keyword evidence="3" id="KW-1185">Reference proteome</keyword>
<dbReference type="Pfam" id="PF09347">
    <property type="entry name" value="DUF1989"/>
    <property type="match status" value="1"/>
</dbReference>
<dbReference type="RefSeq" id="WP_070071921.1">
    <property type="nucleotide sequence ID" value="NZ_CP017448.1"/>
</dbReference>
<accession>A0A1D8K5U6</accession>
<dbReference type="PANTHER" id="PTHR31527:SF0">
    <property type="entry name" value="RE64534P"/>
    <property type="match status" value="1"/>
</dbReference>
<evidence type="ECO:0000313" key="3">
    <source>
        <dbReference type="Proteomes" id="UP000095342"/>
    </source>
</evidence>
<feature type="domain" description="DUF1989" evidence="1">
    <location>
        <begin position="11"/>
        <end position="173"/>
    </location>
</feature>
<dbReference type="KEGG" id="aaeo:BJI67_03900"/>
<dbReference type="EMBL" id="CP017448">
    <property type="protein sequence ID" value="AOV16328.1"/>
    <property type="molecule type" value="Genomic_DNA"/>
</dbReference>
<dbReference type="InterPro" id="IPR018959">
    <property type="entry name" value="DUF1989"/>
</dbReference>
<gene>
    <name evidence="2" type="ORF">BJI67_03900</name>
</gene>
<dbReference type="Proteomes" id="UP000095342">
    <property type="component" value="Chromosome"/>
</dbReference>
<evidence type="ECO:0000259" key="1">
    <source>
        <dbReference type="Pfam" id="PF09347"/>
    </source>
</evidence>
<evidence type="ECO:0000313" key="2">
    <source>
        <dbReference type="EMBL" id="AOV16328.1"/>
    </source>
</evidence>
<sequence length="199" mass="21399">MNVAEPGDFVLAPAGCVALALRAGQSLQITDLEGQQVADIVAFTRPELDDRLWVSNTVRLNGTVFLTAGHVLYSDLSRPLLRIVEDTCGQHDILAGSCNAEIDKVRYGVDGHHGCVENFVEALSPWGLTRADIPMSFNVFMNCPVAASGEWRIAEPASKPGDFIRFAVETDVLLAISNCPQDLNPCNAGHLKPLGITVS</sequence>
<protein>
    <recommendedName>
        <fullName evidence="1">DUF1989 domain-containing protein</fullName>
    </recommendedName>
</protein>
<organism evidence="2 3">
    <name type="scientific">Acidihalobacter aeolianus</name>
    <dbReference type="NCBI Taxonomy" id="2792603"/>
    <lineage>
        <taxon>Bacteria</taxon>
        <taxon>Pseudomonadati</taxon>
        <taxon>Pseudomonadota</taxon>
        <taxon>Gammaproteobacteria</taxon>
        <taxon>Chromatiales</taxon>
        <taxon>Ectothiorhodospiraceae</taxon>
        <taxon>Acidihalobacter</taxon>
    </lineage>
</organism>